<keyword evidence="2 6" id="KW-0547">Nucleotide-binding</keyword>
<gene>
    <name evidence="6" type="primary">smc</name>
    <name evidence="9" type="ORF">ACFOMH_06000</name>
</gene>
<dbReference type="InterPro" id="IPR027417">
    <property type="entry name" value="P-loop_NTPase"/>
</dbReference>
<feature type="coiled-coil region" evidence="6">
    <location>
        <begin position="170"/>
        <end position="204"/>
    </location>
</feature>
<dbReference type="InterPro" id="IPR024704">
    <property type="entry name" value="SMC"/>
</dbReference>
<keyword evidence="3 6" id="KW-0067">ATP-binding</keyword>
<evidence type="ECO:0000256" key="3">
    <source>
        <dbReference type="ARBA" id="ARBA00022840"/>
    </source>
</evidence>
<keyword evidence="1 6" id="KW-0963">Cytoplasm</keyword>
<evidence type="ECO:0000256" key="5">
    <source>
        <dbReference type="ARBA" id="ARBA00023125"/>
    </source>
</evidence>
<dbReference type="Pfam" id="PF02463">
    <property type="entry name" value="SMC_N"/>
    <property type="match status" value="1"/>
</dbReference>
<feature type="coiled-coil region" evidence="6">
    <location>
        <begin position="947"/>
        <end position="988"/>
    </location>
</feature>
<evidence type="ECO:0000259" key="8">
    <source>
        <dbReference type="Pfam" id="PF02463"/>
    </source>
</evidence>
<comment type="subunit">
    <text evidence="6">Homodimer.</text>
</comment>
<evidence type="ECO:0000313" key="10">
    <source>
        <dbReference type="Proteomes" id="UP001595721"/>
    </source>
</evidence>
<comment type="similarity">
    <text evidence="6">Belongs to the SMC family.</text>
</comment>
<feature type="region of interest" description="Disordered" evidence="7">
    <location>
        <begin position="422"/>
        <end position="482"/>
    </location>
</feature>
<feature type="binding site" evidence="6">
    <location>
        <begin position="32"/>
        <end position="39"/>
    </location>
    <ligand>
        <name>ATP</name>
        <dbReference type="ChEBI" id="CHEBI:30616"/>
    </ligand>
</feature>
<keyword evidence="4 6" id="KW-0175">Coiled coil</keyword>
<dbReference type="EMBL" id="JBHRXJ010000003">
    <property type="protein sequence ID" value="MFC3527722.1"/>
    <property type="molecule type" value="Genomic_DNA"/>
</dbReference>
<feature type="coiled-coil region" evidence="6">
    <location>
        <begin position="770"/>
        <end position="825"/>
    </location>
</feature>
<feature type="compositionally biased region" description="Basic and acidic residues" evidence="7">
    <location>
        <begin position="663"/>
        <end position="687"/>
    </location>
</feature>
<feature type="domain" description="RecF/RecN/SMC N-terminal" evidence="8">
    <location>
        <begin position="4"/>
        <end position="1133"/>
    </location>
</feature>
<comment type="domain">
    <text evidence="6">Contains large globular domains required for ATP hydrolysis at each terminus and a third globular domain forming a flexible hinge near the middle of the molecule. These domains are separated by coiled-coil structures.</text>
</comment>
<keyword evidence="10" id="KW-1185">Reference proteome</keyword>
<dbReference type="RefSeq" id="WP_377743257.1">
    <property type="nucleotide sequence ID" value="NZ_JBHRXJ010000003.1"/>
</dbReference>
<feature type="region of interest" description="Disordered" evidence="7">
    <location>
        <begin position="663"/>
        <end position="709"/>
    </location>
</feature>
<dbReference type="PIRSF" id="PIRSF005719">
    <property type="entry name" value="SMC"/>
    <property type="match status" value="1"/>
</dbReference>
<evidence type="ECO:0000313" key="9">
    <source>
        <dbReference type="EMBL" id="MFC3527722.1"/>
    </source>
</evidence>
<keyword evidence="5 6" id="KW-0238">DNA-binding</keyword>
<dbReference type="InterPro" id="IPR036277">
    <property type="entry name" value="SMC_hinge_sf"/>
</dbReference>
<dbReference type="Gene3D" id="3.40.50.300">
    <property type="entry name" value="P-loop containing nucleotide triphosphate hydrolases"/>
    <property type="match status" value="2"/>
</dbReference>
<evidence type="ECO:0000256" key="6">
    <source>
        <dbReference type="HAMAP-Rule" id="MF_01894"/>
    </source>
</evidence>
<dbReference type="HAMAP" id="MF_01894">
    <property type="entry name" value="Smc_prok"/>
    <property type="match status" value="1"/>
</dbReference>
<feature type="region of interest" description="Disordered" evidence="7">
    <location>
        <begin position="875"/>
        <end position="897"/>
    </location>
</feature>
<evidence type="ECO:0000256" key="2">
    <source>
        <dbReference type="ARBA" id="ARBA00022741"/>
    </source>
</evidence>
<protein>
    <recommendedName>
        <fullName evidence="6">Chromosome partition protein Smc</fullName>
    </recommendedName>
</protein>
<dbReference type="SUPFAM" id="SSF75553">
    <property type="entry name" value="Smc hinge domain"/>
    <property type="match status" value="1"/>
</dbReference>
<evidence type="ECO:0000256" key="4">
    <source>
        <dbReference type="ARBA" id="ARBA00023054"/>
    </source>
</evidence>
<dbReference type="PANTHER" id="PTHR43977">
    <property type="entry name" value="STRUCTURAL MAINTENANCE OF CHROMOSOMES PROTEIN 3"/>
    <property type="match status" value="1"/>
</dbReference>
<proteinExistence type="inferred from homology"/>
<dbReference type="Proteomes" id="UP001595721">
    <property type="component" value="Unassembled WGS sequence"/>
</dbReference>
<dbReference type="SUPFAM" id="SSF52540">
    <property type="entry name" value="P-loop containing nucleoside triphosphate hydrolases"/>
    <property type="match status" value="1"/>
</dbReference>
<dbReference type="CDD" id="cd03278">
    <property type="entry name" value="ABC_SMC_barmotin"/>
    <property type="match status" value="1"/>
</dbReference>
<name>A0ABV7R2X5_9RHOB</name>
<reference evidence="10" key="1">
    <citation type="journal article" date="2019" name="Int. J. Syst. Evol. Microbiol.">
        <title>The Global Catalogue of Microorganisms (GCM) 10K type strain sequencing project: providing services to taxonomists for standard genome sequencing and annotation.</title>
        <authorList>
            <consortium name="The Broad Institute Genomics Platform"/>
            <consortium name="The Broad Institute Genome Sequencing Center for Infectious Disease"/>
            <person name="Wu L."/>
            <person name="Ma J."/>
        </authorList>
    </citation>
    <scope>NUCLEOTIDE SEQUENCE [LARGE SCALE GENOMIC DNA]</scope>
    <source>
        <strain evidence="10">KCTC 42899</strain>
    </source>
</reference>
<accession>A0ABV7R2X5</accession>
<dbReference type="InterPro" id="IPR011890">
    <property type="entry name" value="SMC_prok"/>
</dbReference>
<evidence type="ECO:0000256" key="7">
    <source>
        <dbReference type="SAM" id="MobiDB-lite"/>
    </source>
</evidence>
<comment type="subcellular location">
    <subcellularLocation>
        <location evidence="6">Cytoplasm</location>
    </subcellularLocation>
</comment>
<sequence length="1148" mass="123582">MRFDRLRLNGFKSFVDPTDLVIHEGLTGVVGPNGCGKSNLLEALRWVMGENRPTAMRGEGMEDVIFAGTSRRSARAHAEVTLSIDNSQRLAPEAVNTSDSLDITRRITRDAGSAYRINGKEVRARDVQMLFADASTGAHSPALVRQGQISELINAKPKARRRILEEAAGISGLYQRRHEAELKLNGAEANLTRVDDTLDQLSAQAASLGRQARAAARYREIGAALRLAEGQLLYRRWAEADRARDLAVQALREAIAAAAEAEAAARRAIAAREAADSELPPLREEEQIAAAILSRATVEREALDEAEARAAQAIQTLLARIAQLDRDIERESALNHDAGEVIARLDWEKRELDKAGQGHDARLETASASADEAAEALREVEAKLAELTDESARLAARHQSAERLAHDLRQMLDRASRAAAEAEAAAARATETGHEAEAARAAADAAQDEARERVEAAEEALASAEDSRGALEAEESAARAARAEAEGEVSALNAEMAALRRLVERGDSGGKSILDLVRVARGYETAFGAALGDDLSAGLASDGSGWHALPGYDRVQPLPAGAEPLAPHVEGPGALSRRMSQVGLVADAQAGSAMQAALAPGQRLVTRAGDLFRWDGMRVMAGEAASSAALHLQKVNQLAEMTGQAEAAQARAEDAAAAHQGLRDRLSAASEAEKRARDARREAERGLSDAARAVTRAESDLSMAQSRAESARAELARHQADAGDARARLSEAERMLADLPDRAAAADAVEHARTGVEAARIATMTRRGALDELRREANARLRRSQEIAKEESGWRLRLDQAGTRAAELSARREQAALDLEEAEAQPEILAERREVLTEAEARAGDRLDQARAALSVADQALRAVSDAEREAERAASEARELRAAREARTDAATEAEAAARARILEETETTPQALLESLGEVEDAAPAELEDRVARLRQSRDALGAVNLRAEEDKRELDAERDRLGGEKEDLTEAIRKLRQGIGSLNREGRERLLAAFDTVNANFTTLFTHLFGGGEARLVLVESDDPLEAGLEIMCQPPGKKLSTLSLLSGGEQTLTALALIFAVFLANPAPICVLDEVDAPLDDANVTRFCDLMDEMTRRTDTRFLVITHHAVTMSRMDRLFGVTMVEQGVSQLVSVDLKRAEALVA</sequence>
<comment type="function">
    <text evidence="6">Required for chromosome condensation and partitioning.</text>
</comment>
<feature type="coiled-coil region" evidence="6">
    <location>
        <begin position="251"/>
        <end position="278"/>
    </location>
</feature>
<organism evidence="9 10">
    <name type="scientific">Paracoccus mangrovi</name>
    <dbReference type="NCBI Taxonomy" id="1715645"/>
    <lineage>
        <taxon>Bacteria</taxon>
        <taxon>Pseudomonadati</taxon>
        <taxon>Pseudomonadota</taxon>
        <taxon>Alphaproteobacteria</taxon>
        <taxon>Rhodobacterales</taxon>
        <taxon>Paracoccaceae</taxon>
        <taxon>Paracoccus</taxon>
    </lineage>
</organism>
<dbReference type="InterPro" id="IPR003395">
    <property type="entry name" value="RecF/RecN/SMC_N"/>
</dbReference>
<evidence type="ECO:0000256" key="1">
    <source>
        <dbReference type="ARBA" id="ARBA00022490"/>
    </source>
</evidence>
<comment type="caution">
    <text evidence="9">The sequence shown here is derived from an EMBL/GenBank/DDBJ whole genome shotgun (WGS) entry which is preliminary data.</text>
</comment>